<comment type="subcellular location">
    <subcellularLocation>
        <location evidence="6">Cytoplasm</location>
    </subcellularLocation>
</comment>
<evidence type="ECO:0000256" key="3">
    <source>
        <dbReference type="ARBA" id="ARBA00022603"/>
    </source>
</evidence>
<dbReference type="PANTHER" id="PTHR31760:SF0">
    <property type="entry name" value="S-ADENOSYL-L-METHIONINE-DEPENDENT METHYLTRANSFERASES SUPERFAMILY PROTEIN"/>
    <property type="match status" value="1"/>
</dbReference>
<dbReference type="GO" id="GO:0005829">
    <property type="term" value="C:cytosol"/>
    <property type="evidence" value="ECO:0007669"/>
    <property type="project" value="TreeGrafter"/>
</dbReference>
<dbReference type="EMBL" id="MQVR01000069">
    <property type="protein sequence ID" value="OKL53321.1"/>
    <property type="molecule type" value="Genomic_DNA"/>
</dbReference>
<accession>A0A1Q5Q0C8</accession>
<organism evidence="7 8">
    <name type="scientific">Bowdeniella nasicola</name>
    <dbReference type="NCBI Taxonomy" id="208480"/>
    <lineage>
        <taxon>Bacteria</taxon>
        <taxon>Bacillati</taxon>
        <taxon>Actinomycetota</taxon>
        <taxon>Actinomycetes</taxon>
        <taxon>Actinomycetales</taxon>
        <taxon>Actinomycetaceae</taxon>
        <taxon>Bowdeniella</taxon>
    </lineage>
</organism>
<dbReference type="SUPFAM" id="SSF53335">
    <property type="entry name" value="S-adenosyl-L-methionine-dependent methyltransferases"/>
    <property type="match status" value="1"/>
</dbReference>
<keyword evidence="1 6" id="KW-0963">Cytoplasm</keyword>
<dbReference type="AlphaFoldDB" id="A0A1Q5Q0C8"/>
<gene>
    <name evidence="6" type="primary">rsmG</name>
    <name evidence="7" type="ORF">BSZ39_10100</name>
</gene>
<dbReference type="PANTHER" id="PTHR31760">
    <property type="entry name" value="S-ADENOSYL-L-METHIONINE-DEPENDENT METHYLTRANSFERASES SUPERFAMILY PROTEIN"/>
    <property type="match status" value="1"/>
</dbReference>
<dbReference type="NCBIfam" id="TIGR00138">
    <property type="entry name" value="rsmG_gidB"/>
    <property type="match status" value="1"/>
</dbReference>
<comment type="caution">
    <text evidence="7">The sequence shown here is derived from an EMBL/GenBank/DDBJ whole genome shotgun (WGS) entry which is preliminary data.</text>
</comment>
<dbReference type="InterPro" id="IPR003682">
    <property type="entry name" value="rRNA_ssu_MeTfrase_G"/>
</dbReference>
<evidence type="ECO:0000313" key="7">
    <source>
        <dbReference type="EMBL" id="OKL53321.1"/>
    </source>
</evidence>
<protein>
    <recommendedName>
        <fullName evidence="6">Ribosomal RNA small subunit methyltransferase G</fullName>
        <ecNumber evidence="6">2.1.1.-</ecNumber>
    </recommendedName>
    <alternativeName>
        <fullName evidence="6">16S rRNA 7-methylguanosine methyltransferase</fullName>
        <shortName evidence="6">16S rRNA m7G methyltransferase</shortName>
    </alternativeName>
</protein>
<keyword evidence="4 6" id="KW-0808">Transferase</keyword>
<dbReference type="GO" id="GO:0070043">
    <property type="term" value="F:rRNA (guanine-N7-)-methyltransferase activity"/>
    <property type="evidence" value="ECO:0007669"/>
    <property type="project" value="UniProtKB-UniRule"/>
</dbReference>
<comment type="similarity">
    <text evidence="6">Belongs to the methyltransferase superfamily. RNA methyltransferase RsmG family.</text>
</comment>
<evidence type="ECO:0000256" key="6">
    <source>
        <dbReference type="HAMAP-Rule" id="MF_00074"/>
    </source>
</evidence>
<dbReference type="PIRSF" id="PIRSF003078">
    <property type="entry name" value="GidB"/>
    <property type="match status" value="1"/>
</dbReference>
<dbReference type="Gene3D" id="3.40.50.150">
    <property type="entry name" value="Vaccinia Virus protein VP39"/>
    <property type="match status" value="1"/>
</dbReference>
<feature type="binding site" evidence="6">
    <location>
        <position position="72"/>
    </location>
    <ligand>
        <name>S-adenosyl-L-methionine</name>
        <dbReference type="ChEBI" id="CHEBI:59789"/>
    </ligand>
</feature>
<feature type="binding site" evidence="6">
    <location>
        <position position="138"/>
    </location>
    <ligand>
        <name>S-adenosyl-L-methionine</name>
        <dbReference type="ChEBI" id="CHEBI:59789"/>
    </ligand>
</feature>
<dbReference type="STRING" id="208480.SAMN02910418_02043"/>
<keyword evidence="8" id="KW-1185">Reference proteome</keyword>
<reference evidence="8" key="1">
    <citation type="submission" date="2016-12" db="EMBL/GenBank/DDBJ databases">
        <authorList>
            <person name="Meng X."/>
        </authorList>
    </citation>
    <scope>NUCLEOTIDE SEQUENCE [LARGE SCALE GENOMIC DNA]</scope>
    <source>
        <strain evidence="8">DSM 19116</strain>
    </source>
</reference>
<comment type="caution">
    <text evidence="6">Lacks conserved residue(s) required for the propagation of feature annotation.</text>
</comment>
<sequence>MSELEAMPPSVEELFPDVWRQLVVYAQVLADEGEKRGLIGPRELPRLWSRHILNCTAINEFIPEGAKVADIGSGAGLPGIVLAITRPDVHVTLVEPMERRSDWLYDINEVLKLENVWIVRARAEELHDQDEFGVVTARAVAALDKLMRWTMPLVAEGGRLAALKGERAQEEVDAALKVRRKFKVADTQVHEIPSLTEGEPPTRVVVVHR</sequence>
<evidence type="ECO:0000256" key="2">
    <source>
        <dbReference type="ARBA" id="ARBA00022552"/>
    </source>
</evidence>
<proteinExistence type="inferred from homology"/>
<dbReference type="Proteomes" id="UP000185628">
    <property type="component" value="Unassembled WGS sequence"/>
</dbReference>
<keyword evidence="3 6" id="KW-0489">Methyltransferase</keyword>
<feature type="binding site" evidence="6">
    <location>
        <begin position="123"/>
        <end position="124"/>
    </location>
    <ligand>
        <name>S-adenosyl-L-methionine</name>
        <dbReference type="ChEBI" id="CHEBI:59789"/>
    </ligand>
</feature>
<evidence type="ECO:0000256" key="1">
    <source>
        <dbReference type="ARBA" id="ARBA00022490"/>
    </source>
</evidence>
<keyword evidence="2 6" id="KW-0698">rRNA processing</keyword>
<keyword evidence="5 6" id="KW-0949">S-adenosyl-L-methionine</keyword>
<dbReference type="Pfam" id="PF02527">
    <property type="entry name" value="GidB"/>
    <property type="match status" value="1"/>
</dbReference>
<evidence type="ECO:0000256" key="5">
    <source>
        <dbReference type="ARBA" id="ARBA00022691"/>
    </source>
</evidence>
<evidence type="ECO:0000313" key="8">
    <source>
        <dbReference type="Proteomes" id="UP000185628"/>
    </source>
</evidence>
<dbReference type="HAMAP" id="MF_00074">
    <property type="entry name" value="16SrRNA_methyltr_G"/>
    <property type="match status" value="1"/>
</dbReference>
<evidence type="ECO:0000256" key="4">
    <source>
        <dbReference type="ARBA" id="ARBA00022679"/>
    </source>
</evidence>
<dbReference type="EC" id="2.1.1.-" evidence="6"/>
<name>A0A1Q5Q0C8_9ACTO</name>
<feature type="binding site" evidence="6">
    <location>
        <position position="77"/>
    </location>
    <ligand>
        <name>S-adenosyl-L-methionine</name>
        <dbReference type="ChEBI" id="CHEBI:59789"/>
    </ligand>
</feature>
<comment type="function">
    <text evidence="6">Specifically methylates the N7 position of guanine in position 518 of 16S rRNA.</text>
</comment>
<dbReference type="InterPro" id="IPR029063">
    <property type="entry name" value="SAM-dependent_MTases_sf"/>
</dbReference>